<evidence type="ECO:0000313" key="2">
    <source>
        <dbReference type="Proteomes" id="UP000259026"/>
    </source>
</evidence>
<keyword evidence="2" id="KW-1185">Reference proteome</keyword>
<dbReference type="Proteomes" id="UP000259026">
    <property type="component" value="Segment"/>
</dbReference>
<proteinExistence type="predicted"/>
<reference evidence="1 2" key="2">
    <citation type="submission" date="2018-09" db="EMBL/GenBank/DDBJ databases">
        <title>Giant CbK-like Caulobacter bacteriophages have genetically divergent genomes.</title>
        <authorList>
            <person name="Wilson K."/>
            <person name="Ely B."/>
        </authorList>
    </citation>
    <scope>NUCLEOTIDE SEQUENCE [LARGE SCALE GENOMIC DNA]</scope>
</reference>
<name>A0A385E9V9_9CAUD</name>
<dbReference type="EMBL" id="MH588545">
    <property type="protein sequence ID" value="AXQ68593.1"/>
    <property type="molecule type" value="Genomic_DNA"/>
</dbReference>
<gene>
    <name evidence="1" type="ORF">CcrPW_gp054</name>
</gene>
<sequence length="37" mass="4282">MGYVRGNVAIISHKANRMKNNATLPELEALLAWWREQ</sequence>
<organism evidence="1 2">
    <name type="scientific">Caulobacter phage CcrPW</name>
    <dbReference type="NCBI Taxonomy" id="2283271"/>
    <lineage>
        <taxon>Viruses</taxon>
        <taxon>Duplodnaviria</taxon>
        <taxon>Heunggongvirae</taxon>
        <taxon>Uroviricota</taxon>
        <taxon>Caudoviricetes</taxon>
        <taxon>Jeanschmidtviridae</taxon>
        <taxon>Colossusvirus</taxon>
        <taxon>Colossusvirus PW</taxon>
    </lineage>
</organism>
<protein>
    <submittedName>
        <fullName evidence="1">Uncharacterized protein</fullName>
    </submittedName>
</protein>
<accession>A0A385E9V9</accession>
<evidence type="ECO:0000313" key="1">
    <source>
        <dbReference type="EMBL" id="AXQ68593.1"/>
    </source>
</evidence>
<reference evidence="2" key="1">
    <citation type="submission" date="2018-07" db="EMBL/GenBank/DDBJ databases">
        <title>Giant CbK-like Caulobacter bacteriophages have genetically divergent genomes.</title>
        <authorList>
            <person name="Wilson K.M."/>
            <person name="Ely B."/>
        </authorList>
    </citation>
    <scope>NUCLEOTIDE SEQUENCE [LARGE SCALE GENOMIC DNA]</scope>
</reference>